<evidence type="ECO:0000256" key="8">
    <source>
        <dbReference type="SAM" id="MobiDB-lite"/>
    </source>
</evidence>
<dbReference type="InterPro" id="IPR043151">
    <property type="entry name" value="BAH_sf"/>
</dbReference>
<dbReference type="InterPro" id="IPR050390">
    <property type="entry name" value="C5-Methyltransferase"/>
</dbReference>
<gene>
    <name evidence="10" type="ORF">EJ06DRAFT_574573</name>
</gene>
<dbReference type="InterPro" id="IPR001525">
    <property type="entry name" value="C5_MeTfrase"/>
</dbReference>
<evidence type="ECO:0000256" key="2">
    <source>
        <dbReference type="ARBA" id="ARBA00011975"/>
    </source>
</evidence>
<dbReference type="Pfam" id="PF25423">
    <property type="entry name" value="DUF7893"/>
    <property type="match status" value="1"/>
</dbReference>
<dbReference type="PROSITE" id="PS00094">
    <property type="entry name" value="C5_MTASE_1"/>
    <property type="match status" value="1"/>
</dbReference>
<feature type="region of interest" description="Disordered" evidence="8">
    <location>
        <begin position="572"/>
        <end position="592"/>
    </location>
</feature>
<keyword evidence="11" id="KW-1185">Reference proteome</keyword>
<keyword evidence="7" id="KW-0539">Nucleus</keyword>
<evidence type="ECO:0000256" key="1">
    <source>
        <dbReference type="ARBA" id="ARBA00004123"/>
    </source>
</evidence>
<dbReference type="Gene3D" id="3.40.50.150">
    <property type="entry name" value="Vaccinia Virus protein VP39"/>
    <property type="match status" value="1"/>
</dbReference>
<dbReference type="EC" id="2.1.1.37" evidence="2"/>
<dbReference type="AlphaFoldDB" id="A0A6G1I3C3"/>
<organism evidence="10 11">
    <name type="scientific">Trichodelitschia bisporula</name>
    <dbReference type="NCBI Taxonomy" id="703511"/>
    <lineage>
        <taxon>Eukaryota</taxon>
        <taxon>Fungi</taxon>
        <taxon>Dikarya</taxon>
        <taxon>Ascomycota</taxon>
        <taxon>Pezizomycotina</taxon>
        <taxon>Dothideomycetes</taxon>
        <taxon>Dothideomycetes incertae sedis</taxon>
        <taxon>Phaeotrichales</taxon>
        <taxon>Phaeotrichaceae</taxon>
        <taxon>Trichodelitschia</taxon>
    </lineage>
</organism>
<feature type="domain" description="BAH" evidence="9">
    <location>
        <begin position="321"/>
        <end position="439"/>
    </location>
</feature>
<dbReference type="GO" id="GO:0044027">
    <property type="term" value="P:negative regulation of gene expression via chromosomal CpG island methylation"/>
    <property type="evidence" value="ECO:0007669"/>
    <property type="project" value="TreeGrafter"/>
</dbReference>
<feature type="region of interest" description="Disordered" evidence="8">
    <location>
        <begin position="885"/>
        <end position="907"/>
    </location>
</feature>
<reference evidence="10" key="1">
    <citation type="journal article" date="2020" name="Stud. Mycol.">
        <title>101 Dothideomycetes genomes: a test case for predicting lifestyles and emergence of pathogens.</title>
        <authorList>
            <person name="Haridas S."/>
            <person name="Albert R."/>
            <person name="Binder M."/>
            <person name="Bloem J."/>
            <person name="Labutti K."/>
            <person name="Salamov A."/>
            <person name="Andreopoulos B."/>
            <person name="Baker S."/>
            <person name="Barry K."/>
            <person name="Bills G."/>
            <person name="Bluhm B."/>
            <person name="Cannon C."/>
            <person name="Castanera R."/>
            <person name="Culley D."/>
            <person name="Daum C."/>
            <person name="Ezra D."/>
            <person name="Gonzalez J."/>
            <person name="Henrissat B."/>
            <person name="Kuo A."/>
            <person name="Liang C."/>
            <person name="Lipzen A."/>
            <person name="Lutzoni F."/>
            <person name="Magnuson J."/>
            <person name="Mondo S."/>
            <person name="Nolan M."/>
            <person name="Ohm R."/>
            <person name="Pangilinan J."/>
            <person name="Park H.-J."/>
            <person name="Ramirez L."/>
            <person name="Alfaro M."/>
            <person name="Sun H."/>
            <person name="Tritt A."/>
            <person name="Yoshinaga Y."/>
            <person name="Zwiers L.-H."/>
            <person name="Turgeon B."/>
            <person name="Goodwin S."/>
            <person name="Spatafora J."/>
            <person name="Crous P."/>
            <person name="Grigoriev I."/>
        </authorList>
    </citation>
    <scope>NUCLEOTIDE SEQUENCE</scope>
    <source>
        <strain evidence="10">CBS 262.69</strain>
    </source>
</reference>
<evidence type="ECO:0000313" key="11">
    <source>
        <dbReference type="Proteomes" id="UP000799640"/>
    </source>
</evidence>
<protein>
    <recommendedName>
        <fullName evidence="2">DNA (cytosine-5-)-methyltransferase</fullName>
        <ecNumber evidence="2">2.1.1.37</ecNumber>
    </recommendedName>
</protein>
<dbReference type="SMART" id="SM00439">
    <property type="entry name" value="BAH"/>
    <property type="match status" value="1"/>
</dbReference>
<evidence type="ECO:0000256" key="6">
    <source>
        <dbReference type="ARBA" id="ARBA00023125"/>
    </source>
</evidence>
<dbReference type="GO" id="GO:0003677">
    <property type="term" value="F:DNA binding"/>
    <property type="evidence" value="ECO:0007669"/>
    <property type="project" value="UniProtKB-KW"/>
</dbReference>
<keyword evidence="4 10" id="KW-0808">Transferase</keyword>
<evidence type="ECO:0000313" key="10">
    <source>
        <dbReference type="EMBL" id="KAF2402569.1"/>
    </source>
</evidence>
<dbReference type="InterPro" id="IPR029063">
    <property type="entry name" value="SAM-dependent_MTases_sf"/>
</dbReference>
<dbReference type="PANTHER" id="PTHR10629:SF54">
    <property type="entry name" value="DNA METHYLTRANSFERASE DIM-2"/>
    <property type="match status" value="1"/>
</dbReference>
<comment type="subcellular location">
    <subcellularLocation>
        <location evidence="1">Nucleus</location>
    </subcellularLocation>
</comment>
<dbReference type="Proteomes" id="UP000799640">
    <property type="component" value="Unassembled WGS sequence"/>
</dbReference>
<dbReference type="Gene3D" id="3.90.120.10">
    <property type="entry name" value="DNA Methylase, subunit A, domain 2"/>
    <property type="match status" value="1"/>
</dbReference>
<dbReference type="InterPro" id="IPR001025">
    <property type="entry name" value="BAH_dom"/>
</dbReference>
<dbReference type="InterPro" id="IPR057215">
    <property type="entry name" value="DUF7893"/>
</dbReference>
<dbReference type="InterPro" id="IPR018117">
    <property type="entry name" value="C5_DNA_meth_AS"/>
</dbReference>
<dbReference type="OrthoDB" id="5376140at2759"/>
<keyword evidence="3 10" id="KW-0489">Methyltransferase</keyword>
<dbReference type="SUPFAM" id="SSF53335">
    <property type="entry name" value="S-adenosyl-L-methionine-dependent methyltransferases"/>
    <property type="match status" value="1"/>
</dbReference>
<dbReference type="Gene3D" id="2.30.30.490">
    <property type="match status" value="1"/>
</dbReference>
<dbReference type="PROSITE" id="PS51038">
    <property type="entry name" value="BAH"/>
    <property type="match status" value="1"/>
</dbReference>
<dbReference type="EMBL" id="ML996691">
    <property type="protein sequence ID" value="KAF2402569.1"/>
    <property type="molecule type" value="Genomic_DNA"/>
</dbReference>
<dbReference type="GO" id="GO:0003886">
    <property type="term" value="F:DNA (cytosine-5-)-methyltransferase activity"/>
    <property type="evidence" value="ECO:0007669"/>
    <property type="project" value="UniProtKB-EC"/>
</dbReference>
<evidence type="ECO:0000259" key="9">
    <source>
        <dbReference type="PROSITE" id="PS51038"/>
    </source>
</evidence>
<proteinExistence type="predicted"/>
<evidence type="ECO:0000256" key="5">
    <source>
        <dbReference type="ARBA" id="ARBA00022691"/>
    </source>
</evidence>
<dbReference type="PANTHER" id="PTHR10629">
    <property type="entry name" value="CYTOSINE-SPECIFIC METHYLTRANSFERASE"/>
    <property type="match status" value="1"/>
</dbReference>
<evidence type="ECO:0000256" key="7">
    <source>
        <dbReference type="ARBA" id="ARBA00023242"/>
    </source>
</evidence>
<evidence type="ECO:0000256" key="3">
    <source>
        <dbReference type="ARBA" id="ARBA00022603"/>
    </source>
</evidence>
<dbReference type="GO" id="GO:0032259">
    <property type="term" value="P:methylation"/>
    <property type="evidence" value="ECO:0007669"/>
    <property type="project" value="UniProtKB-KW"/>
</dbReference>
<dbReference type="Pfam" id="PF00145">
    <property type="entry name" value="DNA_methylase"/>
    <property type="match status" value="1"/>
</dbReference>
<evidence type="ECO:0000256" key="4">
    <source>
        <dbReference type="ARBA" id="ARBA00022679"/>
    </source>
</evidence>
<feature type="region of interest" description="Disordered" evidence="8">
    <location>
        <begin position="695"/>
        <end position="719"/>
    </location>
</feature>
<dbReference type="GO" id="GO:0003682">
    <property type="term" value="F:chromatin binding"/>
    <property type="evidence" value="ECO:0007669"/>
    <property type="project" value="InterPro"/>
</dbReference>
<accession>A0A6G1I3C3</accession>
<keyword evidence="5" id="KW-0949">S-adenosyl-L-methionine</keyword>
<dbReference type="GO" id="GO:0005634">
    <property type="term" value="C:nucleus"/>
    <property type="evidence" value="ECO:0007669"/>
    <property type="project" value="UniProtKB-SubCell"/>
</dbReference>
<name>A0A6G1I3C3_9PEZI</name>
<sequence length="1008" mass="112653">MDSDSDQPLLTPAQIRARPGIRERAIGLQRSELQYPKSAYHGWSHHLPVIPEKQALVELLEVWCRHQAEKDHSSYSGYDPSEDFIDFDLKDFAIYLPGTSDLENRNGELISLRNLSIGTGEERRVCGFPFNVFSVNGYDSLCPTAADIGIQSYTVQHRFRSRIWFRLGRLASEYACYYEPFLWIATFGKHFVDYLIAYKSVELGNFRTHFREWLVERYGNSEPFQKWLNIMTIWDFRPAVAAHFDYLWKEATNIGDRLRKRFVWCEVDAKKLRAVERQPPTRSKDLPAVTIVTPFVYEFFKKMPFAPVLHVKQAKESSLLSAIREGDMVLVSRDEKSVWVGGMEVWEAYVRKIYPNKLGEQYLQVTWMYRAGAMTLGENYPLQNELFMSDHCNCGSEDFLLADVLGKTNVVWSPKEVPEHDWFVRQTYRAEEKSFRTLQKEDFHSSCQEDNHQDDNTTVYPPGTAVLVKPFANNTVLEPAVVVYNSADGNIKICQLLRRNRNCGDRNAAPNELVWTGNILNLPANAIVRKCHIRTYTPQAVSEKLIPTPYDRGGQVDCFYITTRIDPAAGKRLQPLTPHERPPHRSLRGESSPLVPPVGAVDFISAGSPCQAFSLLQPSPHSRRSVLNASKLASIAAFIATYTPRYALLENVPSLTRSRAAAGLFGTFMGALSHGTPQSRTRLFIAAAAPGGPPLRPPQSTHAHPPGFGTRASNLDRAPDGTPYVQRKFELTPFGHVSPAAVCADLPFLGDGHVGVCAAQPDHRLVSILRPIKRVAIAAVPVGMNLKRASQVGVLGPKLEEFEARASLRPSHAYQRVKGEGLAPTITTFSDPTGSKAGIRVHWGESRCLTVGEVRRVQGYLDHKVVVGAWGGSWGIVGNGVARSIEDSDDEQEEAHPQLSGHTPMARSPSLVFLDDCAKLLDETAAGASYLSPMERSERVLPASNGALGIPPEAAVRTAGRVQMCTEVRPVLRVIRESDGKMRRERVIYEARDGCITTEKVEYDEEEA</sequence>
<keyword evidence="6" id="KW-0238">DNA-binding</keyword>